<name>A0A0A9FY89_ARUDO</name>
<reference evidence="1" key="2">
    <citation type="journal article" date="2015" name="Data Brief">
        <title>Shoot transcriptome of the giant reed, Arundo donax.</title>
        <authorList>
            <person name="Barrero R.A."/>
            <person name="Guerrero F.D."/>
            <person name="Moolhuijzen P."/>
            <person name="Goolsby J.A."/>
            <person name="Tidwell J."/>
            <person name="Bellgard S.E."/>
            <person name="Bellgard M.I."/>
        </authorList>
    </citation>
    <scope>NUCLEOTIDE SEQUENCE</scope>
    <source>
        <tissue evidence="1">Shoot tissue taken approximately 20 cm above the soil surface</tissue>
    </source>
</reference>
<dbReference type="AlphaFoldDB" id="A0A0A9FY89"/>
<proteinExistence type="predicted"/>
<sequence>MLRKFFVENKRHSTYQIHLENNRSNLTITLTLKIE</sequence>
<accession>A0A0A9FY89</accession>
<organism evidence="1">
    <name type="scientific">Arundo donax</name>
    <name type="common">Giant reed</name>
    <name type="synonym">Donax arundinaceus</name>
    <dbReference type="NCBI Taxonomy" id="35708"/>
    <lineage>
        <taxon>Eukaryota</taxon>
        <taxon>Viridiplantae</taxon>
        <taxon>Streptophyta</taxon>
        <taxon>Embryophyta</taxon>
        <taxon>Tracheophyta</taxon>
        <taxon>Spermatophyta</taxon>
        <taxon>Magnoliopsida</taxon>
        <taxon>Liliopsida</taxon>
        <taxon>Poales</taxon>
        <taxon>Poaceae</taxon>
        <taxon>PACMAD clade</taxon>
        <taxon>Arundinoideae</taxon>
        <taxon>Arundineae</taxon>
        <taxon>Arundo</taxon>
    </lineage>
</organism>
<reference evidence="1" key="1">
    <citation type="submission" date="2014-09" db="EMBL/GenBank/DDBJ databases">
        <authorList>
            <person name="Magalhaes I.L.F."/>
            <person name="Oliveira U."/>
            <person name="Santos F.R."/>
            <person name="Vidigal T.H.D.A."/>
            <person name="Brescovit A.D."/>
            <person name="Santos A.J."/>
        </authorList>
    </citation>
    <scope>NUCLEOTIDE SEQUENCE</scope>
    <source>
        <tissue evidence="1">Shoot tissue taken approximately 20 cm above the soil surface</tissue>
    </source>
</reference>
<evidence type="ECO:0000313" key="1">
    <source>
        <dbReference type="EMBL" id="JAE13348.1"/>
    </source>
</evidence>
<dbReference type="EMBL" id="GBRH01184548">
    <property type="protein sequence ID" value="JAE13348.1"/>
    <property type="molecule type" value="Transcribed_RNA"/>
</dbReference>
<protein>
    <submittedName>
        <fullName evidence="1">Uncharacterized protein</fullName>
    </submittedName>
</protein>